<keyword evidence="5" id="KW-0479">Metal-binding</keyword>
<dbReference type="InterPro" id="IPR035966">
    <property type="entry name" value="PKF_sf"/>
</dbReference>
<dbReference type="FunFam" id="1.10.10.480:FF:000003">
    <property type="entry name" value="Pyrophosphate--fructose 6-phosphate 1-phosphotransferase"/>
    <property type="match status" value="1"/>
</dbReference>
<dbReference type="PANTHER" id="PTHR43650">
    <property type="entry name" value="PYROPHOSPHATE--FRUCTOSE 6-PHOSPHATE 1-PHOSPHOTRANSFERASE"/>
    <property type="match status" value="1"/>
</dbReference>
<dbReference type="GO" id="GO:0005524">
    <property type="term" value="F:ATP binding"/>
    <property type="evidence" value="ECO:0007669"/>
    <property type="project" value="InterPro"/>
</dbReference>
<dbReference type="GO" id="GO:0003872">
    <property type="term" value="F:6-phosphofructokinase activity"/>
    <property type="evidence" value="ECO:0007669"/>
    <property type="project" value="InterPro"/>
</dbReference>
<dbReference type="Pfam" id="PF00365">
    <property type="entry name" value="PFK"/>
    <property type="match status" value="1"/>
</dbReference>
<dbReference type="EMBL" id="SNRY01000391">
    <property type="protein sequence ID" value="KAA6341407.1"/>
    <property type="molecule type" value="Genomic_DNA"/>
</dbReference>
<evidence type="ECO:0000256" key="1">
    <source>
        <dbReference type="ARBA" id="ARBA00001946"/>
    </source>
</evidence>
<dbReference type="PRINTS" id="PR00476">
    <property type="entry name" value="PHFRCTKINASE"/>
</dbReference>
<dbReference type="InterPro" id="IPR011183">
    <property type="entry name" value="PfpB_PPi_PFK"/>
</dbReference>
<dbReference type="GO" id="GO:0046872">
    <property type="term" value="F:metal ion binding"/>
    <property type="evidence" value="ECO:0007669"/>
    <property type="project" value="UniProtKB-KW"/>
</dbReference>
<evidence type="ECO:0000256" key="6">
    <source>
        <dbReference type="ARBA" id="ARBA00022777"/>
    </source>
</evidence>
<evidence type="ECO:0000256" key="7">
    <source>
        <dbReference type="ARBA" id="ARBA00022842"/>
    </source>
</evidence>
<dbReference type="NCBIfam" id="NF005482">
    <property type="entry name" value="PRK07085.1"/>
    <property type="match status" value="1"/>
</dbReference>
<dbReference type="GO" id="GO:0047334">
    <property type="term" value="F:diphosphate-fructose-6-phosphate 1-phosphotransferase activity"/>
    <property type="evidence" value="ECO:0007669"/>
    <property type="project" value="UniProtKB-EC"/>
</dbReference>
<evidence type="ECO:0000256" key="8">
    <source>
        <dbReference type="ARBA" id="ARBA00023152"/>
    </source>
</evidence>
<gene>
    <name evidence="11" type="ORF">EZS27_010775</name>
</gene>
<evidence type="ECO:0000256" key="9">
    <source>
        <dbReference type="ARBA" id="ARBA00048072"/>
    </source>
</evidence>
<dbReference type="GO" id="GO:0009749">
    <property type="term" value="P:response to glucose"/>
    <property type="evidence" value="ECO:0007669"/>
    <property type="project" value="TreeGrafter"/>
</dbReference>
<dbReference type="GO" id="GO:0006002">
    <property type="term" value="P:fructose 6-phosphate metabolic process"/>
    <property type="evidence" value="ECO:0007669"/>
    <property type="project" value="InterPro"/>
</dbReference>
<keyword evidence="7" id="KW-0460">Magnesium</keyword>
<protein>
    <submittedName>
        <fullName evidence="11">Pyrophosphate--fructose 6-phosphate 1-phosphotransferase</fullName>
        <ecNumber evidence="11">2.7.1.90</ecNumber>
    </submittedName>
</protein>
<dbReference type="HAMAP" id="MF_01980">
    <property type="entry name" value="Phosphofructokinase_II_Long"/>
    <property type="match status" value="1"/>
</dbReference>
<dbReference type="Gene3D" id="3.40.50.460">
    <property type="entry name" value="Phosphofructokinase domain"/>
    <property type="match status" value="1"/>
</dbReference>
<evidence type="ECO:0000256" key="3">
    <source>
        <dbReference type="ARBA" id="ARBA00022490"/>
    </source>
</evidence>
<dbReference type="NCBIfam" id="TIGR02477">
    <property type="entry name" value="PFKA_PPi"/>
    <property type="match status" value="1"/>
</dbReference>
<dbReference type="InterPro" id="IPR022953">
    <property type="entry name" value="ATP_PFK"/>
</dbReference>
<keyword evidence="4 11" id="KW-0808">Transferase</keyword>
<comment type="cofactor">
    <cofactor evidence="1">
        <name>Mg(2+)</name>
        <dbReference type="ChEBI" id="CHEBI:18420"/>
    </cofactor>
</comment>
<dbReference type="EC" id="2.7.1.90" evidence="11"/>
<dbReference type="SUPFAM" id="SSF53784">
    <property type="entry name" value="Phosphofructokinase"/>
    <property type="match status" value="1"/>
</dbReference>
<dbReference type="Gene3D" id="1.10.10.480">
    <property type="entry name" value="Phosphofructokinase, domain 3"/>
    <property type="match status" value="1"/>
</dbReference>
<dbReference type="PIRSF" id="PIRSF005677">
    <property type="entry name" value="PPi_PFK_PfpB"/>
    <property type="match status" value="1"/>
</dbReference>
<dbReference type="GO" id="GO:0005829">
    <property type="term" value="C:cytosol"/>
    <property type="evidence" value="ECO:0007669"/>
    <property type="project" value="TreeGrafter"/>
</dbReference>
<evidence type="ECO:0000313" key="11">
    <source>
        <dbReference type="EMBL" id="KAA6341407.1"/>
    </source>
</evidence>
<dbReference type="PANTHER" id="PTHR43650:SF1">
    <property type="entry name" value="PYROPHOSPHATE--FRUCTOSE 6-PHOSPHATE 1-PHOSPHOTRANSFERASE SUBUNIT BETA 2"/>
    <property type="match status" value="1"/>
</dbReference>
<accession>A0A5J4S5I3</accession>
<sequence length="548" mass="59715">MTKSALQIARAAYQPKLPKALRGSVKVSEGAATQSAADQEAIKKLFPNTYGMPLIQFVEAGETTSCPATNVGVILSGGQAPGGHNVISGLFDGIKKLNKDSKLYGFILGPGGLVDHNYMELTSDIIDEYRNTGGFDIIGSGRTKLETPEQFEKGYEIVKKLGIKALVIIGGDDSNTNACVLAEYYAAKKQGVQVIGCPKTIDGDLKNEMIETSFGFDTACKVYSEVIGNIQRDCNSARKYWHFIKLMGRSASHIALECALQTQPNVCIISEEVEAKDMSLNDVVTYIAQAVANRAAKGNNFGTVLIPEGLVEFIPAVKRLIAELNDFLAANANEFAGIAKANQREYILSKLSKENADIYASLPEGVARQLTLDRDPHGNVQVSLIETEKLLSEMVAGKLTQWKKEGKYNGKFSAQHHFFGYEGRCAAPSNYDADYCYSLGYTASALIANGKTGYMSSVRNTTAPAEEWLAGGVPITMMMNMERRHGEMKPVIRKALVELNGAPFQAFAAKREAWAVNTEYVYPGPIQYFGPSEVCDQPTKTLQLEQNK</sequence>
<keyword evidence="6" id="KW-0418">Kinase</keyword>
<evidence type="ECO:0000256" key="5">
    <source>
        <dbReference type="ARBA" id="ARBA00022723"/>
    </source>
</evidence>
<keyword evidence="3" id="KW-0963">Cytoplasm</keyword>
<evidence type="ECO:0000256" key="2">
    <source>
        <dbReference type="ARBA" id="ARBA00003138"/>
    </source>
</evidence>
<dbReference type="UniPathway" id="UPA00109">
    <property type="reaction ID" value="UER00182"/>
</dbReference>
<keyword evidence="8" id="KW-0324">Glycolysis</keyword>
<evidence type="ECO:0000259" key="10">
    <source>
        <dbReference type="Pfam" id="PF00365"/>
    </source>
</evidence>
<comment type="function">
    <text evidence="2">Catalyzes the phosphorylation of D-fructose 6-phosphate, the first committing step of glycolysis. Uses inorganic phosphate (PPi) as phosphoryl donor instead of ATP like common ATP-dependent phosphofructokinases (ATP-PFKs), which renders the reaction reversible, and can thus function both in glycolysis and gluconeogenesis. Consistently, PPi-PFK can replace the enzymes of both the forward (ATP-PFK) and reverse (fructose-bisphosphatase (FBPase)) reactions.</text>
</comment>
<name>A0A5J4S5I3_9ZZZZ</name>
<comment type="caution">
    <text evidence="11">The sequence shown here is derived from an EMBL/GenBank/DDBJ whole genome shotgun (WGS) entry which is preliminary data.</text>
</comment>
<dbReference type="Gene3D" id="3.40.50.450">
    <property type="match status" value="1"/>
</dbReference>
<feature type="domain" description="Phosphofructokinase" evidence="10">
    <location>
        <begin position="70"/>
        <end position="312"/>
    </location>
</feature>
<reference evidence="11" key="1">
    <citation type="submission" date="2019-03" db="EMBL/GenBank/DDBJ databases">
        <title>Single cell metagenomics reveals metabolic interactions within the superorganism composed of flagellate Streblomastix strix and complex community of Bacteroidetes bacteria on its surface.</title>
        <authorList>
            <person name="Treitli S.C."/>
            <person name="Kolisko M."/>
            <person name="Husnik F."/>
            <person name="Keeling P."/>
            <person name="Hampl V."/>
        </authorList>
    </citation>
    <scope>NUCLEOTIDE SEQUENCE</scope>
    <source>
        <strain evidence="11">STM</strain>
    </source>
</reference>
<proteinExistence type="inferred from homology"/>
<evidence type="ECO:0000256" key="4">
    <source>
        <dbReference type="ARBA" id="ARBA00022679"/>
    </source>
</evidence>
<comment type="catalytic activity">
    <reaction evidence="9">
        <text>beta-D-fructose 6-phosphate + diphosphate = beta-D-fructose 1,6-bisphosphate + phosphate + H(+)</text>
        <dbReference type="Rhea" id="RHEA:13613"/>
        <dbReference type="ChEBI" id="CHEBI:15378"/>
        <dbReference type="ChEBI" id="CHEBI:32966"/>
        <dbReference type="ChEBI" id="CHEBI:33019"/>
        <dbReference type="ChEBI" id="CHEBI:43474"/>
        <dbReference type="ChEBI" id="CHEBI:57634"/>
        <dbReference type="EC" id="2.7.1.90"/>
    </reaction>
</comment>
<organism evidence="11">
    <name type="scientific">termite gut metagenome</name>
    <dbReference type="NCBI Taxonomy" id="433724"/>
    <lineage>
        <taxon>unclassified sequences</taxon>
        <taxon>metagenomes</taxon>
        <taxon>organismal metagenomes</taxon>
    </lineage>
</organism>
<dbReference type="InterPro" id="IPR000023">
    <property type="entry name" value="Phosphofructokinase_dom"/>
</dbReference>
<dbReference type="AlphaFoldDB" id="A0A5J4S5I3"/>